<evidence type="ECO:0000313" key="3">
    <source>
        <dbReference type="Proteomes" id="UP001642360"/>
    </source>
</evidence>
<evidence type="ECO:0000256" key="1">
    <source>
        <dbReference type="SAM" id="MobiDB-lite"/>
    </source>
</evidence>
<dbReference type="AlphaFoldDB" id="A0ABC8THY3"/>
<keyword evidence="3" id="KW-1185">Reference proteome</keyword>
<organism evidence="2 3">
    <name type="scientific">Ilex paraguariensis</name>
    <name type="common">yerba mate</name>
    <dbReference type="NCBI Taxonomy" id="185542"/>
    <lineage>
        <taxon>Eukaryota</taxon>
        <taxon>Viridiplantae</taxon>
        <taxon>Streptophyta</taxon>
        <taxon>Embryophyta</taxon>
        <taxon>Tracheophyta</taxon>
        <taxon>Spermatophyta</taxon>
        <taxon>Magnoliopsida</taxon>
        <taxon>eudicotyledons</taxon>
        <taxon>Gunneridae</taxon>
        <taxon>Pentapetalae</taxon>
        <taxon>asterids</taxon>
        <taxon>campanulids</taxon>
        <taxon>Aquifoliales</taxon>
        <taxon>Aquifoliaceae</taxon>
        <taxon>Ilex</taxon>
    </lineage>
</organism>
<sequence length="112" mass="12280">MSPMLVDKKLLQGAAAKRTSDTSSPGSTTLPTTALVPKVILKEWVNLMATYQVDDPLLKVLMVDTPPTPLKDKSKAIVSNMAEEKNNVTLDLFANRMSVPSTMWNSVEEDMT</sequence>
<comment type="caution">
    <text evidence="2">The sequence shown here is derived from an EMBL/GenBank/DDBJ whole genome shotgun (WGS) entry which is preliminary data.</text>
</comment>
<feature type="non-terminal residue" evidence="2">
    <location>
        <position position="1"/>
    </location>
</feature>
<feature type="non-terminal residue" evidence="2">
    <location>
        <position position="112"/>
    </location>
</feature>
<feature type="compositionally biased region" description="Low complexity" evidence="1">
    <location>
        <begin position="21"/>
        <end position="31"/>
    </location>
</feature>
<evidence type="ECO:0000313" key="2">
    <source>
        <dbReference type="EMBL" id="CAK9169042.1"/>
    </source>
</evidence>
<dbReference type="Proteomes" id="UP001642360">
    <property type="component" value="Unassembled WGS sequence"/>
</dbReference>
<dbReference type="EMBL" id="CAUOFW020005214">
    <property type="protein sequence ID" value="CAK9169042.1"/>
    <property type="molecule type" value="Genomic_DNA"/>
</dbReference>
<proteinExistence type="predicted"/>
<gene>
    <name evidence="2" type="ORF">ILEXP_LOCUS38474</name>
</gene>
<protein>
    <submittedName>
        <fullName evidence="2">Uncharacterized protein</fullName>
    </submittedName>
</protein>
<reference evidence="2 3" key="1">
    <citation type="submission" date="2024-02" db="EMBL/GenBank/DDBJ databases">
        <authorList>
            <person name="Vignale AGUSTIN F."/>
            <person name="Sosa J E."/>
            <person name="Modenutti C."/>
        </authorList>
    </citation>
    <scope>NUCLEOTIDE SEQUENCE [LARGE SCALE GENOMIC DNA]</scope>
</reference>
<feature type="region of interest" description="Disordered" evidence="1">
    <location>
        <begin position="12"/>
        <end position="31"/>
    </location>
</feature>
<accession>A0ABC8THY3</accession>
<name>A0ABC8THY3_9AQUA</name>